<evidence type="ECO:0000313" key="4">
    <source>
        <dbReference type="EMBL" id="TDN86747.1"/>
    </source>
</evidence>
<protein>
    <submittedName>
        <fullName evidence="4">Coenzyme Q-binding protein COQ10</fullName>
    </submittedName>
</protein>
<name>A0A4R6FY55_9SPHN</name>
<sequence>MPKHTETRQLPYSPEQMFDMVSDVGAYDEFLPWVSAIRVRSQSDTEMVADMIVGFKGLRETFTSRVQMERPDHIHVEYVDGPMKYLHNDWKFRPDGQGGCLVDFCVDFAFKNRMFEMLAGQVFDRALRKMIGAFEQRADALYSNASSSSENGSDPGISNSSAHNAA</sequence>
<dbReference type="SUPFAM" id="SSF55961">
    <property type="entry name" value="Bet v1-like"/>
    <property type="match status" value="1"/>
</dbReference>
<evidence type="ECO:0000256" key="2">
    <source>
        <dbReference type="SAM" id="MobiDB-lite"/>
    </source>
</evidence>
<comment type="similarity">
    <text evidence="1">Belongs to the ribosome association toxin RatA family.</text>
</comment>
<dbReference type="InterPro" id="IPR005031">
    <property type="entry name" value="COQ10_START"/>
</dbReference>
<dbReference type="Pfam" id="PF03364">
    <property type="entry name" value="Polyketide_cyc"/>
    <property type="match status" value="1"/>
</dbReference>
<feature type="compositionally biased region" description="Low complexity" evidence="2">
    <location>
        <begin position="144"/>
        <end position="158"/>
    </location>
</feature>
<feature type="domain" description="Coenzyme Q-binding protein COQ10 START" evidence="3">
    <location>
        <begin position="10"/>
        <end position="135"/>
    </location>
</feature>
<dbReference type="GO" id="GO:0048039">
    <property type="term" value="F:ubiquinone binding"/>
    <property type="evidence" value="ECO:0007669"/>
    <property type="project" value="InterPro"/>
</dbReference>
<gene>
    <name evidence="4" type="ORF">EV664_101324</name>
</gene>
<dbReference type="GO" id="GO:0045333">
    <property type="term" value="P:cellular respiration"/>
    <property type="evidence" value="ECO:0007669"/>
    <property type="project" value="InterPro"/>
</dbReference>
<organism evidence="4 5">
    <name type="scientific">Stakelama pacifica</name>
    <dbReference type="NCBI Taxonomy" id="517720"/>
    <lineage>
        <taxon>Bacteria</taxon>
        <taxon>Pseudomonadati</taxon>
        <taxon>Pseudomonadota</taxon>
        <taxon>Alphaproteobacteria</taxon>
        <taxon>Sphingomonadales</taxon>
        <taxon>Sphingomonadaceae</taxon>
        <taxon>Stakelama</taxon>
    </lineage>
</organism>
<reference evidence="4 5" key="1">
    <citation type="submission" date="2019-03" db="EMBL/GenBank/DDBJ databases">
        <title>Genomic Encyclopedia of Type Strains, Phase IV (KMG-IV): sequencing the most valuable type-strain genomes for metagenomic binning, comparative biology and taxonomic classification.</title>
        <authorList>
            <person name="Goeker M."/>
        </authorList>
    </citation>
    <scope>NUCLEOTIDE SEQUENCE [LARGE SCALE GENOMIC DNA]</scope>
    <source>
        <strain evidence="4 5">DSM 25059</strain>
    </source>
</reference>
<comment type="caution">
    <text evidence="4">The sequence shown here is derived from an EMBL/GenBank/DDBJ whole genome shotgun (WGS) entry which is preliminary data.</text>
</comment>
<accession>A0A4R6FY55</accession>
<dbReference type="RefSeq" id="WP_133493932.1">
    <property type="nucleotide sequence ID" value="NZ_BMLU01000001.1"/>
</dbReference>
<evidence type="ECO:0000256" key="1">
    <source>
        <dbReference type="ARBA" id="ARBA00008918"/>
    </source>
</evidence>
<dbReference type="CDD" id="cd07813">
    <property type="entry name" value="COQ10p_like"/>
    <property type="match status" value="1"/>
</dbReference>
<dbReference type="PANTHER" id="PTHR12901:SF10">
    <property type="entry name" value="COENZYME Q-BINDING PROTEIN COQ10, MITOCHONDRIAL"/>
    <property type="match status" value="1"/>
</dbReference>
<dbReference type="InterPro" id="IPR023393">
    <property type="entry name" value="START-like_dom_sf"/>
</dbReference>
<dbReference type="OrthoDB" id="9804759at2"/>
<evidence type="ECO:0000259" key="3">
    <source>
        <dbReference type="Pfam" id="PF03364"/>
    </source>
</evidence>
<dbReference type="PANTHER" id="PTHR12901">
    <property type="entry name" value="SPERM PROTEIN HOMOLOG"/>
    <property type="match status" value="1"/>
</dbReference>
<dbReference type="InterPro" id="IPR044996">
    <property type="entry name" value="COQ10-like"/>
</dbReference>
<dbReference type="Gene3D" id="3.30.530.20">
    <property type="match status" value="1"/>
</dbReference>
<evidence type="ECO:0000313" key="5">
    <source>
        <dbReference type="Proteomes" id="UP000295493"/>
    </source>
</evidence>
<dbReference type="AlphaFoldDB" id="A0A4R6FY55"/>
<keyword evidence="5" id="KW-1185">Reference proteome</keyword>
<proteinExistence type="inferred from homology"/>
<dbReference type="Proteomes" id="UP000295493">
    <property type="component" value="Unassembled WGS sequence"/>
</dbReference>
<feature type="region of interest" description="Disordered" evidence="2">
    <location>
        <begin position="144"/>
        <end position="166"/>
    </location>
</feature>
<dbReference type="EMBL" id="SNWD01000001">
    <property type="protein sequence ID" value="TDN86747.1"/>
    <property type="molecule type" value="Genomic_DNA"/>
</dbReference>